<evidence type="ECO:0000313" key="2">
    <source>
        <dbReference type="Proteomes" id="UP000232488"/>
    </source>
</evidence>
<name>A0A1C9C580_HAV01</name>
<dbReference type="KEGG" id="vg:37618493"/>
<gene>
    <name evidence="1" type="primary">HaV53_ORF112</name>
</gene>
<protein>
    <submittedName>
        <fullName evidence="1">Uncharacterized protein</fullName>
    </submittedName>
</protein>
<accession>A0A1C9C580</accession>
<organism evidence="1 2">
    <name type="scientific">Heterosigma akashiwo virus 01</name>
    <name type="common">HaV01</name>
    <dbReference type="NCBI Taxonomy" id="97195"/>
    <lineage>
        <taxon>Viruses</taxon>
        <taxon>Varidnaviria</taxon>
        <taxon>Bamfordvirae</taxon>
        <taxon>Nucleocytoviricota</taxon>
        <taxon>Megaviricetes</taxon>
        <taxon>Algavirales</taxon>
        <taxon>Phycodnaviridae</taxon>
        <taxon>Raphidovirus</taxon>
        <taxon>Raphidovirus japonicum</taxon>
    </lineage>
</organism>
<organismHost>
    <name type="scientific">Heterosigma akashiwo</name>
    <name type="common">Chromophytic alga</name>
    <name type="synonym">Heterosigma carterae</name>
    <dbReference type="NCBI Taxonomy" id="2829"/>
</organismHost>
<keyword evidence="2" id="KW-1185">Reference proteome</keyword>
<dbReference type="GeneID" id="37618493"/>
<dbReference type="RefSeq" id="YP_009507509.1">
    <property type="nucleotide sequence ID" value="NC_038553.1"/>
</dbReference>
<evidence type="ECO:0000313" key="1">
    <source>
        <dbReference type="EMBL" id="AOM63443.1"/>
    </source>
</evidence>
<dbReference type="EMBL" id="KX008963">
    <property type="protein sequence ID" value="AOM63443.1"/>
    <property type="molecule type" value="Genomic_DNA"/>
</dbReference>
<dbReference type="Proteomes" id="UP000232488">
    <property type="component" value="Segment"/>
</dbReference>
<sequence length="145" mass="16569">MKLTNIFKYISTIIMIKNISTVSCLTINDTLRFNSIKKSIYATGFSWLTGDFCEDTFFCPGKIIEEHGQFVRDNYLSIDENGNNIGFGHSSEYGLITSSLVFHYLNETQINMIIERVKLETKNNAGNCFNKLSKNTLDDIICKRL</sequence>
<reference evidence="1 2" key="1">
    <citation type="submission" date="2016-03" db="EMBL/GenBank/DDBJ databases">
        <title>Genome sequences of a Phycodnavirus, Heterosigma akashiwo virus strain 53.</title>
        <authorList>
            <person name="Ueki S."/>
            <person name="Ogura Y."/>
            <person name="Hayashi T."/>
        </authorList>
    </citation>
    <scope>NUCLEOTIDE SEQUENCE [LARGE SCALE GENOMIC DNA]</scope>
    <source>
        <strain evidence="1">HaV53</strain>
    </source>
</reference>
<proteinExistence type="predicted"/>